<comment type="catalytic activity">
    <reaction evidence="2">
        <text>2,5-diamino-6-hydroxy-4-(5-phosphoribosylamino)-pyrimidine + H2O = 2,5,6-triamino-4-hydroxypyrimidine + D-ribose 5-phosphate</text>
        <dbReference type="Rhea" id="RHEA:23436"/>
        <dbReference type="ChEBI" id="CHEBI:15377"/>
        <dbReference type="ChEBI" id="CHEBI:58614"/>
        <dbReference type="ChEBI" id="CHEBI:78346"/>
        <dbReference type="ChEBI" id="CHEBI:137796"/>
    </reaction>
</comment>
<keyword evidence="5" id="KW-1185">Reference proteome</keyword>
<feature type="domain" description="NADAR" evidence="3">
    <location>
        <begin position="106"/>
        <end position="256"/>
    </location>
</feature>
<comment type="caution">
    <text evidence="4">The sequence shown here is derived from an EMBL/GenBank/DDBJ whole genome shotgun (WGS) entry which is preliminary data.</text>
</comment>
<dbReference type="CDD" id="cd15457">
    <property type="entry name" value="NADAR"/>
    <property type="match status" value="1"/>
</dbReference>
<dbReference type="EMBL" id="BAAAFG010000014">
    <property type="protein sequence ID" value="GAA0872317.1"/>
    <property type="molecule type" value="Genomic_DNA"/>
</dbReference>
<dbReference type="Gene3D" id="1.10.357.40">
    <property type="entry name" value="YbiA-like"/>
    <property type="match status" value="1"/>
</dbReference>
<comment type="catalytic activity">
    <reaction evidence="1">
        <text>5-amino-6-(5-phospho-D-ribosylamino)uracil + H2O = 5,6-diaminouracil + D-ribose 5-phosphate</text>
        <dbReference type="Rhea" id="RHEA:55020"/>
        <dbReference type="ChEBI" id="CHEBI:15377"/>
        <dbReference type="ChEBI" id="CHEBI:46252"/>
        <dbReference type="ChEBI" id="CHEBI:58453"/>
        <dbReference type="ChEBI" id="CHEBI:78346"/>
    </reaction>
</comment>
<dbReference type="RefSeq" id="WP_343765446.1">
    <property type="nucleotide sequence ID" value="NZ_BAAAFG010000014.1"/>
</dbReference>
<name>A0ABP3XVE7_9FLAO</name>
<protein>
    <recommendedName>
        <fullName evidence="3">NADAR domain-containing protein</fullName>
    </recommendedName>
</protein>
<proteinExistence type="predicted"/>
<organism evidence="4 5">
    <name type="scientific">Gangjinia marincola</name>
    <dbReference type="NCBI Taxonomy" id="578463"/>
    <lineage>
        <taxon>Bacteria</taxon>
        <taxon>Pseudomonadati</taxon>
        <taxon>Bacteroidota</taxon>
        <taxon>Flavobacteriia</taxon>
        <taxon>Flavobacteriales</taxon>
        <taxon>Flavobacteriaceae</taxon>
        <taxon>Gangjinia</taxon>
    </lineage>
</organism>
<accession>A0ABP3XVE7</accession>
<sequence>MKFTRKLNYEEIKALSIEDDRLYHRWLQEEQRKTEKAKRQNWTFEDWKAEAFTFNNFAAARRDFFLEEERIAELVKSRVGDKKEKFTFFSQTESPFSESYNSVFIGPIYMWENKFYKKLLEEGFPEKQKFISIEQWMMYCKAMVFLDLETADYIMKTNDPNEIKNLGLKVKKFNENTWKVYRWRFVYQGNKYKFTQNDDLNNFLSKTNGTTLVNASPQDKIWGIGLEHFNEKAKKRSNWEGMNLLGEILTELRINLMGEY</sequence>
<evidence type="ECO:0000256" key="2">
    <source>
        <dbReference type="ARBA" id="ARBA00000751"/>
    </source>
</evidence>
<evidence type="ECO:0000256" key="1">
    <source>
        <dbReference type="ARBA" id="ARBA00000022"/>
    </source>
</evidence>
<dbReference type="Proteomes" id="UP001500507">
    <property type="component" value="Unassembled WGS sequence"/>
</dbReference>
<dbReference type="Pfam" id="PF08719">
    <property type="entry name" value="NADAR"/>
    <property type="match status" value="1"/>
</dbReference>
<dbReference type="InterPro" id="IPR012816">
    <property type="entry name" value="NADAR"/>
</dbReference>
<evidence type="ECO:0000313" key="5">
    <source>
        <dbReference type="Proteomes" id="UP001500507"/>
    </source>
</evidence>
<reference evidence="5" key="1">
    <citation type="journal article" date="2019" name="Int. J. Syst. Evol. Microbiol.">
        <title>The Global Catalogue of Microorganisms (GCM) 10K type strain sequencing project: providing services to taxonomists for standard genome sequencing and annotation.</title>
        <authorList>
            <consortium name="The Broad Institute Genomics Platform"/>
            <consortium name="The Broad Institute Genome Sequencing Center for Infectious Disease"/>
            <person name="Wu L."/>
            <person name="Ma J."/>
        </authorList>
    </citation>
    <scope>NUCLEOTIDE SEQUENCE [LARGE SCALE GENOMIC DNA]</scope>
    <source>
        <strain evidence="5">JCM 16082</strain>
    </source>
</reference>
<dbReference type="NCBIfam" id="TIGR02464">
    <property type="entry name" value="ribofla_fusion"/>
    <property type="match status" value="1"/>
</dbReference>
<gene>
    <name evidence="4" type="ORF">GCM10009117_14640</name>
</gene>
<dbReference type="InterPro" id="IPR037238">
    <property type="entry name" value="YbiA-like_sf"/>
</dbReference>
<dbReference type="SUPFAM" id="SSF143990">
    <property type="entry name" value="YbiA-like"/>
    <property type="match status" value="1"/>
</dbReference>
<evidence type="ECO:0000259" key="3">
    <source>
        <dbReference type="Pfam" id="PF08719"/>
    </source>
</evidence>
<evidence type="ECO:0000313" key="4">
    <source>
        <dbReference type="EMBL" id="GAA0872317.1"/>
    </source>
</evidence>